<dbReference type="InterPro" id="IPR036322">
    <property type="entry name" value="WD40_repeat_dom_sf"/>
</dbReference>
<feature type="compositionally biased region" description="Low complexity" evidence="6">
    <location>
        <begin position="445"/>
        <end position="459"/>
    </location>
</feature>
<dbReference type="SUPFAM" id="SSF50998">
    <property type="entry name" value="Quinoprotein alcohol dehydrogenase-like"/>
    <property type="match status" value="1"/>
</dbReference>
<keyword evidence="5" id="KW-0175">Coiled coil</keyword>
<comment type="caution">
    <text evidence="7">The sequence shown here is derived from an EMBL/GenBank/DDBJ whole genome shotgun (WGS) entry which is preliminary data.</text>
</comment>
<feature type="region of interest" description="Disordered" evidence="6">
    <location>
        <begin position="429"/>
        <end position="475"/>
    </location>
</feature>
<dbReference type="InterPro" id="IPR011047">
    <property type="entry name" value="Quinoprotein_ADH-like_sf"/>
</dbReference>
<feature type="compositionally biased region" description="Basic and acidic residues" evidence="6">
    <location>
        <begin position="1366"/>
        <end position="1379"/>
    </location>
</feature>
<dbReference type="InterPro" id="IPR001680">
    <property type="entry name" value="WD40_rpt"/>
</dbReference>
<dbReference type="SMART" id="SM00320">
    <property type="entry name" value="WD40"/>
    <property type="match status" value="7"/>
</dbReference>
<feature type="compositionally biased region" description="Polar residues" evidence="6">
    <location>
        <begin position="1380"/>
        <end position="1397"/>
    </location>
</feature>
<evidence type="ECO:0000256" key="4">
    <source>
        <dbReference type="PROSITE-ProRule" id="PRU00221"/>
    </source>
</evidence>
<dbReference type="VEuPathDB" id="TriTrypDB:BCY84_02959"/>
<keyword evidence="1 4" id="KW-0853">WD repeat</keyword>
<feature type="region of interest" description="Disordered" evidence="6">
    <location>
        <begin position="1366"/>
        <end position="1411"/>
    </location>
</feature>
<evidence type="ECO:0008006" key="9">
    <source>
        <dbReference type="Google" id="ProtNLM"/>
    </source>
</evidence>
<dbReference type="SUPFAM" id="SSF50978">
    <property type="entry name" value="WD40 repeat-like"/>
    <property type="match status" value="1"/>
</dbReference>
<feature type="coiled-coil region" evidence="5">
    <location>
        <begin position="984"/>
        <end position="1065"/>
    </location>
</feature>
<dbReference type="PROSITE" id="PS00678">
    <property type="entry name" value="WD_REPEATS_1"/>
    <property type="match status" value="1"/>
</dbReference>
<dbReference type="Pfam" id="PF00400">
    <property type="entry name" value="WD40"/>
    <property type="match status" value="2"/>
</dbReference>
<feature type="repeat" description="WD" evidence="4">
    <location>
        <begin position="569"/>
        <end position="610"/>
    </location>
</feature>
<evidence type="ECO:0000256" key="5">
    <source>
        <dbReference type="SAM" id="Coils"/>
    </source>
</evidence>
<accession>A0A7J6Y7N3</accession>
<evidence type="ECO:0000313" key="8">
    <source>
        <dbReference type="Proteomes" id="UP000583944"/>
    </source>
</evidence>
<dbReference type="GO" id="GO:0005840">
    <property type="term" value="C:ribosome"/>
    <property type="evidence" value="ECO:0007669"/>
    <property type="project" value="UniProtKB-KW"/>
</dbReference>
<feature type="region of interest" description="Disordered" evidence="6">
    <location>
        <begin position="264"/>
        <end position="289"/>
    </location>
</feature>
<dbReference type="Proteomes" id="UP000583944">
    <property type="component" value="Unassembled WGS sequence"/>
</dbReference>
<feature type="coiled-coil region" evidence="5">
    <location>
        <begin position="1106"/>
        <end position="1245"/>
    </location>
</feature>
<feature type="region of interest" description="Disordered" evidence="6">
    <location>
        <begin position="1429"/>
        <end position="1449"/>
    </location>
</feature>
<organism evidence="7 8">
    <name type="scientific">Trypanosoma cruzi</name>
    <dbReference type="NCBI Taxonomy" id="5693"/>
    <lineage>
        <taxon>Eukaryota</taxon>
        <taxon>Discoba</taxon>
        <taxon>Euglenozoa</taxon>
        <taxon>Kinetoplastea</taxon>
        <taxon>Metakinetoplastina</taxon>
        <taxon>Trypanosomatida</taxon>
        <taxon>Trypanosomatidae</taxon>
        <taxon>Trypanosoma</taxon>
        <taxon>Schizotrypanum</taxon>
    </lineage>
</organism>
<evidence type="ECO:0000313" key="7">
    <source>
        <dbReference type="EMBL" id="KAF5222572.1"/>
    </source>
</evidence>
<evidence type="ECO:0000256" key="2">
    <source>
        <dbReference type="ARBA" id="ARBA00022737"/>
    </source>
</evidence>
<dbReference type="EMBL" id="JABDHM010000026">
    <property type="protein sequence ID" value="KAF5222572.1"/>
    <property type="molecule type" value="Genomic_DNA"/>
</dbReference>
<feature type="coiled-coil region" evidence="5">
    <location>
        <begin position="904"/>
        <end position="950"/>
    </location>
</feature>
<dbReference type="PANTHER" id="PTHR32215:SF0">
    <property type="entry name" value="CILIA- AND FLAGELLA-ASSOCIATED PROTEIN 57"/>
    <property type="match status" value="1"/>
</dbReference>
<keyword evidence="3" id="KW-0687">Ribonucleoprotein</keyword>
<gene>
    <name evidence="7" type="ORF">ECC02_004380</name>
</gene>
<feature type="compositionally biased region" description="Basic and acidic residues" evidence="6">
    <location>
        <begin position="429"/>
        <end position="442"/>
    </location>
</feature>
<keyword evidence="3" id="KW-0689">Ribosomal protein</keyword>
<proteinExistence type="predicted"/>
<feature type="compositionally biased region" description="Basic and acidic residues" evidence="6">
    <location>
        <begin position="270"/>
        <end position="280"/>
    </location>
</feature>
<protein>
    <recommendedName>
        <fullName evidence="9">Guanine nucleotide-binding protein subunit beta-like protein</fullName>
    </recommendedName>
</protein>
<name>A0A7J6Y7N3_TRYCR</name>
<dbReference type="Gene3D" id="2.130.10.10">
    <property type="entry name" value="YVTN repeat-like/Quinoprotein amine dehydrogenase"/>
    <property type="match status" value="2"/>
</dbReference>
<dbReference type="PROSITE" id="PS50082">
    <property type="entry name" value="WD_REPEATS_2"/>
    <property type="match status" value="1"/>
</dbReference>
<dbReference type="InterPro" id="IPR052993">
    <property type="entry name" value="CFA-57"/>
</dbReference>
<evidence type="ECO:0000256" key="1">
    <source>
        <dbReference type="ARBA" id="ARBA00022574"/>
    </source>
</evidence>
<keyword evidence="2" id="KW-0677">Repeat</keyword>
<dbReference type="VEuPathDB" id="TriTrypDB:ECC02_004380"/>
<evidence type="ECO:0000256" key="3">
    <source>
        <dbReference type="ARBA" id="ARBA00022980"/>
    </source>
</evidence>
<reference evidence="7 8" key="1">
    <citation type="journal article" date="2019" name="Genome Biol. Evol.">
        <title>Nanopore Sequencing Significantly Improves Genome Assembly of the Protozoan Parasite Trypanosoma cruzi.</title>
        <authorList>
            <person name="Diaz-Viraque F."/>
            <person name="Pita S."/>
            <person name="Greif G."/>
            <person name="de Souza R.C.M."/>
            <person name="Iraola G."/>
            <person name="Robello C."/>
        </authorList>
    </citation>
    <scope>NUCLEOTIDE SEQUENCE [LARGE SCALE GENOMIC DNA]</scope>
    <source>
        <strain evidence="7 8">Berenice</strain>
    </source>
</reference>
<dbReference type="InterPro" id="IPR019775">
    <property type="entry name" value="WD40_repeat_CS"/>
</dbReference>
<evidence type="ECO:0000256" key="6">
    <source>
        <dbReference type="SAM" id="MobiDB-lite"/>
    </source>
</evidence>
<sequence>MTGNSSRSCECLVLSFFFFLPRLAFFCVRRVCVCFVFCACLNGIVPTVVLESASFLCLGFHTHVCSRTNIHTQCEGERQERIFFFFFRNYYYYYFLRGEGLMEQKEGTGRSLVKRHAFGIRPDVYGCLNWVEEGTLLYPVGKTVVVHNLNSNTQRFFDAGVHSSGLTALAVSANKKFIAIAEGGIAPQIQIIDSVPRKRRKTLSVQDLGSESFVAMSFSVDGRHLATQGGAPQWNLFYWNWERSKPLALTSVIADLKVEGTNESTSRSSLLHDARTKEPHGASSGPPPVSCVTICPRDPLLIAVSGLGMMRFYRYVDGVLQTQPPINYDLEGVSNFLTHTWVTGDRVVASTQTGELMIIEGGVYKRLLPVPPPTRAQLTNPTVLSLVPSKEGFIAGSDQGTVAIYENASGSSGEYSIVYTVPVPTEEELHTKKRVLEGDDTRPSATTAAGNRAALDANASGSSLADTPDPSSLKPWATKGSKRIFHVNTGVAQKIIAAPVEKTRPQSGIQGMARMDALRENSVVHLSLDQLEETMALVTHSGQILAFNFSQPWAKRTADDPPALLPICQSFHVGGIIGVDCSVRRPFLVTSGVDKSVRIWNTSTHRLEMCQYFSSQPGPVSIHPNGLYVVICFPDKVLVMSVLWNCLHEHRVLNLRNVTDVKFSVGGKYFALAHGNLIHLYNALTCDAHGQLRGHPQKISCFQWAATSPYPTDNGMVSCSLDGIIINWNISELRKDGEYADKRYQYRVVVADDKNMWAVGDPASSAAEAQCKSILREMDRFGAVEASSPTTTTDYEFRDSTITTVLVSPKQRLLFGGTDDGSIKFMNFPLQLGLQEVPIVAHMGKVARMVLSYDESIIYSVSADGTLFVIEVREDGRPAQRDAGYCGDEVLVLASDVEDRQIAIESLTHTAGKLKAEIEGEEKRRSHEQNTRMRERAEEFKSEVSALEAEYAALWSAKAEQERSFVAVRLEKEAEAAPLLEELERAGQAEVQQLEDECTELQHQLDWSKSKYMQEVSDLEAQIERERREEEERFNDVVAKRKEGMQKIRRQVQRAKETNAESRRRLELDTDAELESIRERNRQDLEAIRGRYLHMKGESAIMRKNALRMEKEAEVHRNELSILESAKSALMAQLGELNQRMSQLHQDIEERDAVIGEKEKRIYDLKKQNQELEKHKFVLDYRIRQLKSQMEPRQREIAREHQRINEKNVELENLHQNNITLRQSIEGLKADLAQQQLQIKQTMNHMKDFETYKSRVKTDVGELAPAMQDPALLREVVERLYQRYVLARDGRRAAQVDQEIKGEFRSQLEYLSTSVEALRRKCKADQEQHRCKVSEMMVENLSLIREIHDLRAELVDLRNLSVAAADEKKRRARMEESKKQPSMSSRQNVSFSPTATSPMRPEVPQELKENREEIQRLRAFVDAAQQALGATSSTRRATGGTCMFPPITQ</sequence>
<dbReference type="InterPro" id="IPR015943">
    <property type="entry name" value="WD40/YVTN_repeat-like_dom_sf"/>
</dbReference>
<dbReference type="PANTHER" id="PTHR32215">
    <property type="entry name" value="CILIA- AND FLAGELLA-ASSOCIATED PROTEIN 57"/>
    <property type="match status" value="1"/>
</dbReference>